<sequence>MNTPLLTDIKLHKKSRKVSLSYDSGEQFELSCELLRVLSPSAEVRGHGQGQAVLQTGKRLVNIQQIEPIGHYALKITFDDGHDSGLYTWDYLYDLCCHQQKYWDTYLQQLHQAGASRDPDVSVVKFIE</sequence>
<comment type="caution">
    <text evidence="4">The sequence shown here is derived from an EMBL/GenBank/DDBJ whole genome shotgun (WGS) entry which is preliminary data.</text>
</comment>
<reference evidence="4 5" key="1">
    <citation type="submission" date="2017-04" db="EMBL/GenBank/DDBJ databases">
        <title>Draft genome sequence of Zooshikella ganghwensis VG4 isolated from Red Sea sediments.</title>
        <authorList>
            <person name="Rehman Z."/>
            <person name="Alam I."/>
            <person name="Kamau A."/>
            <person name="Bajic V."/>
            <person name="Leiknes T."/>
        </authorList>
    </citation>
    <scope>NUCLEOTIDE SEQUENCE [LARGE SCALE GENOMIC DNA]</scope>
    <source>
        <strain evidence="4 5">VG4</strain>
    </source>
</reference>
<organism evidence="4 5">
    <name type="scientific">Zooshikella ganghwensis</name>
    <dbReference type="NCBI Taxonomy" id="202772"/>
    <lineage>
        <taxon>Bacteria</taxon>
        <taxon>Pseudomonadati</taxon>
        <taxon>Pseudomonadota</taxon>
        <taxon>Gammaproteobacteria</taxon>
        <taxon>Oceanospirillales</taxon>
        <taxon>Zooshikellaceae</taxon>
        <taxon>Zooshikella</taxon>
    </lineage>
</organism>
<evidence type="ECO:0000256" key="2">
    <source>
        <dbReference type="ARBA" id="ARBA00023004"/>
    </source>
</evidence>
<proteinExistence type="predicted"/>
<dbReference type="EMBL" id="NDXW01000001">
    <property type="protein sequence ID" value="RDH46261.1"/>
    <property type="molecule type" value="Genomic_DNA"/>
</dbReference>
<accession>A0A4V1IP76</accession>
<evidence type="ECO:0000259" key="3">
    <source>
        <dbReference type="Pfam" id="PF06155"/>
    </source>
</evidence>
<evidence type="ECO:0000256" key="1">
    <source>
        <dbReference type="ARBA" id="ARBA00022723"/>
    </source>
</evidence>
<dbReference type="AlphaFoldDB" id="A0A4V1IP76"/>
<dbReference type="Proteomes" id="UP000257039">
    <property type="component" value="Unassembled WGS sequence"/>
</dbReference>
<dbReference type="PANTHER" id="PTHR35303:SF5">
    <property type="entry name" value="OS02G0197800 PROTEIN"/>
    <property type="match status" value="1"/>
</dbReference>
<gene>
    <name evidence="4" type="ORF">B9G39_23995</name>
</gene>
<dbReference type="RefSeq" id="WP_094789050.1">
    <property type="nucleotide sequence ID" value="NZ_NDXW01000001.1"/>
</dbReference>
<dbReference type="GO" id="GO:0046872">
    <property type="term" value="F:metal ion binding"/>
    <property type="evidence" value="ECO:0007669"/>
    <property type="project" value="UniProtKB-KW"/>
</dbReference>
<dbReference type="Gene3D" id="3.30.2020.30">
    <property type="match status" value="1"/>
</dbReference>
<evidence type="ECO:0000313" key="5">
    <source>
        <dbReference type="Proteomes" id="UP000257039"/>
    </source>
</evidence>
<keyword evidence="5" id="KW-1185">Reference proteome</keyword>
<keyword evidence="2" id="KW-0408">Iron</keyword>
<name>A0A4V1IP76_9GAMM</name>
<dbReference type="PANTHER" id="PTHR35303">
    <property type="entry name" value="OS02G0197800 PROTEIN"/>
    <property type="match status" value="1"/>
</dbReference>
<feature type="domain" description="Gamma-butyrobetaine hydroxylase-like N-terminal" evidence="3">
    <location>
        <begin position="9"/>
        <end position="93"/>
    </location>
</feature>
<evidence type="ECO:0000313" key="4">
    <source>
        <dbReference type="EMBL" id="RDH46261.1"/>
    </source>
</evidence>
<dbReference type="InterPro" id="IPR010376">
    <property type="entry name" value="GBBH-like_N"/>
</dbReference>
<dbReference type="Pfam" id="PF06155">
    <property type="entry name" value="GBBH-like_N"/>
    <property type="match status" value="1"/>
</dbReference>
<dbReference type="InterPro" id="IPR038492">
    <property type="entry name" value="GBBH-like_N_sf"/>
</dbReference>
<keyword evidence="1" id="KW-0479">Metal-binding</keyword>
<protein>
    <submittedName>
        <fullName evidence="4">DUF971 domain-containing protein</fullName>
    </submittedName>
</protein>